<dbReference type="PANTHER" id="PTHR47628">
    <property type="match status" value="1"/>
</dbReference>
<gene>
    <name evidence="5" type="ORF">GN330_21395</name>
</gene>
<sequence length="407" mass="43829">MTSRREFLAGSAALAASGLFAAVPGARAADPIKFGSILDMSGIFDAYGKPMDMAMRLAIDEINASGGLLDRQVEIAAYDTQSDMALYTQFGQQLARRDKVDVVHGGILSASREAIRQTLRKSKVLYFYNVLYEGGVCDRNLFVTGVTPAQQVEIVVPAAIKKWGPKIYILAADYNYGQITARWMQKYAADAGGEVVQTDFFPLDVADFGSTIAKIQSAAPDIVVSALVGGAHLSFYRQWAAAGMKSKIPMASTTLGVGNEHKVLTAEEGDGILVAYNYSSEIASPANERFLKGWTDKYGDTSLIHEIAVSNYQGVHVWAEGVRKAGTLDRDAVIAALEGGLSIDGPGGKVAIDPKTHHAVLDVHLMEFAGQKLKVLESFAQRQPVDTQGVCDLVANPDDNTQYEIKI</sequence>
<dbReference type="PROSITE" id="PS51318">
    <property type="entry name" value="TAT"/>
    <property type="match status" value="1"/>
</dbReference>
<reference evidence="5 6" key="1">
    <citation type="submission" date="2019-12" db="EMBL/GenBank/DDBJ databases">
        <title>Nitratireductor arenosus sp. nov., Isolated from sea sand, Jeju island, South Korea.</title>
        <authorList>
            <person name="Kim W."/>
        </authorList>
    </citation>
    <scope>NUCLEOTIDE SEQUENCE [LARGE SCALE GENOMIC DNA]</scope>
    <source>
        <strain evidence="5 6">CAU 1489</strain>
    </source>
</reference>
<protein>
    <submittedName>
        <fullName evidence="5">ABC transporter substrate-binding protein</fullName>
    </submittedName>
</protein>
<feature type="signal peptide" evidence="3">
    <location>
        <begin position="1"/>
        <end position="28"/>
    </location>
</feature>
<comment type="similarity">
    <text evidence="1">Belongs to the leucine-binding protein family.</text>
</comment>
<dbReference type="CDD" id="cd06356">
    <property type="entry name" value="PBP1_amide_urea_BP-like"/>
    <property type="match status" value="1"/>
</dbReference>
<dbReference type="SUPFAM" id="SSF53822">
    <property type="entry name" value="Periplasmic binding protein-like I"/>
    <property type="match status" value="1"/>
</dbReference>
<feature type="domain" description="Leucine-binding protein" evidence="4">
    <location>
        <begin position="31"/>
        <end position="369"/>
    </location>
</feature>
<proteinExistence type="inferred from homology"/>
<dbReference type="PANTHER" id="PTHR47628:SF1">
    <property type="entry name" value="ALIPHATIC AMIDASE EXPRESSION-REGULATING PROTEIN"/>
    <property type="match status" value="1"/>
</dbReference>
<evidence type="ECO:0000256" key="1">
    <source>
        <dbReference type="ARBA" id="ARBA00010062"/>
    </source>
</evidence>
<evidence type="ECO:0000313" key="5">
    <source>
        <dbReference type="EMBL" id="MVA99813.1"/>
    </source>
</evidence>
<dbReference type="InterPro" id="IPR028081">
    <property type="entry name" value="Leu-bd"/>
</dbReference>
<dbReference type="InterPro" id="IPR006311">
    <property type="entry name" value="TAT_signal"/>
</dbReference>
<feature type="chain" id="PRO_5032633644" evidence="3">
    <location>
        <begin position="29"/>
        <end position="407"/>
    </location>
</feature>
<dbReference type="RefSeq" id="WP_156715410.1">
    <property type="nucleotide sequence ID" value="NZ_WPHG01000008.1"/>
</dbReference>
<comment type="caution">
    <text evidence="5">The sequence shown here is derived from an EMBL/GenBank/DDBJ whole genome shotgun (WGS) entry which is preliminary data.</text>
</comment>
<dbReference type="AlphaFoldDB" id="A0A844QPD0"/>
<dbReference type="Proteomes" id="UP000463224">
    <property type="component" value="Unassembled WGS sequence"/>
</dbReference>
<organism evidence="5 6">
    <name type="scientific">Nitratireductor arenosus</name>
    <dbReference type="NCBI Taxonomy" id="2682096"/>
    <lineage>
        <taxon>Bacteria</taxon>
        <taxon>Pseudomonadati</taxon>
        <taxon>Pseudomonadota</taxon>
        <taxon>Alphaproteobacteria</taxon>
        <taxon>Hyphomicrobiales</taxon>
        <taxon>Phyllobacteriaceae</taxon>
        <taxon>Nitratireductor</taxon>
    </lineage>
</organism>
<name>A0A844QPD0_9HYPH</name>
<keyword evidence="6" id="KW-1185">Reference proteome</keyword>
<dbReference type="Pfam" id="PF13458">
    <property type="entry name" value="Peripla_BP_6"/>
    <property type="match status" value="1"/>
</dbReference>
<dbReference type="Gene3D" id="3.40.50.2300">
    <property type="match status" value="2"/>
</dbReference>
<accession>A0A844QPD0</accession>
<dbReference type="InterPro" id="IPR028082">
    <property type="entry name" value="Peripla_BP_I"/>
</dbReference>
<evidence type="ECO:0000256" key="2">
    <source>
        <dbReference type="ARBA" id="ARBA00022729"/>
    </source>
</evidence>
<evidence type="ECO:0000259" key="4">
    <source>
        <dbReference type="Pfam" id="PF13458"/>
    </source>
</evidence>
<dbReference type="EMBL" id="WPHG01000008">
    <property type="protein sequence ID" value="MVA99813.1"/>
    <property type="molecule type" value="Genomic_DNA"/>
</dbReference>
<keyword evidence="2 3" id="KW-0732">Signal</keyword>
<evidence type="ECO:0000256" key="3">
    <source>
        <dbReference type="SAM" id="SignalP"/>
    </source>
</evidence>
<evidence type="ECO:0000313" key="6">
    <source>
        <dbReference type="Proteomes" id="UP000463224"/>
    </source>
</evidence>